<dbReference type="Pfam" id="PF00262">
    <property type="entry name" value="Calreticulin"/>
    <property type="match status" value="1"/>
</dbReference>
<evidence type="ECO:0000256" key="2">
    <source>
        <dbReference type="ARBA" id="ARBA00010983"/>
    </source>
</evidence>
<dbReference type="PRINTS" id="PR00626">
    <property type="entry name" value="CALRETICULIN"/>
</dbReference>
<sequence length="622" mass="71290">MVRPGESSPLLPWFRQVKVSLVTGAKVEQLCWVQQDCKDRQEERAETTQVMQLQIISYLGVCGLTLLFAQGIADDSHFQDAESSHPNRVVYKPPKPVGDVYFVASFDTDGLEGWVKSKARKDDTNDTRYDGIWAVEESYQEKMPGNKGLVLKSHAKHHAIAAYFKKPFHFKNLSLIVQYEVHFQNEIKCGGAYLKLLSVDDQLDLKQFFDKTPYTIMFGPDKCGQDYKLHFIFRHRDPVTGAYEEKHARKTDVDLQSYFIDKRPHLYTLIVRPDNSFELLIDDNSVSKGSLLQDMTPPVNPPKEIDDPNHQKPEDWDDRPQIPDPESVKPHDWDEDAPRYIQDSTVMKPDNWLDEEPEYIPDPESKKPPDWDIDMDGEWQEPKIPNPLCKTAGCGTWRPPMISNPAYKGKWKVPMIDNPKYKGVWKPRKILNPDYFEDTKPFLMTPIAAVGLELWSLTPDILFDNFIISSDESVVKQWVKDTWAQTKAVYDADGPGLILQLFLAADKRPWLWGVYVFTVALPVILFISFYWPNKRFGPPDDYYYKKTDDVQISDEEKLITEAEPQESDQQDNEVKSKEMTEGGALGKINAYLGTSAQAQGGGEPDPGQITAEALRYRKTNPK</sequence>
<comment type="caution">
    <text evidence="12">The sequence shown here is derived from an EMBL/GenBank/DDBJ whole genome shotgun (WGS) entry which is preliminary data.</text>
</comment>
<evidence type="ECO:0000256" key="1">
    <source>
        <dbReference type="ARBA" id="ARBA00004115"/>
    </source>
</evidence>
<proteinExistence type="inferred from homology"/>
<dbReference type="SUPFAM" id="SSF63887">
    <property type="entry name" value="P-domain of calnexin/calreticulin"/>
    <property type="match status" value="1"/>
</dbReference>
<evidence type="ECO:0000256" key="11">
    <source>
        <dbReference type="SAM" id="MobiDB-lite"/>
    </source>
</evidence>
<keyword evidence="4 10" id="KW-0256">Endoplasmic reticulum</keyword>
<evidence type="ECO:0000256" key="10">
    <source>
        <dbReference type="RuleBase" id="RU362126"/>
    </source>
</evidence>
<evidence type="ECO:0000256" key="9">
    <source>
        <dbReference type="PIRSR" id="PIRSR601580-3"/>
    </source>
</evidence>
<accession>A0A401PI91</accession>
<organism evidence="12 13">
    <name type="scientific">Scyliorhinus torazame</name>
    <name type="common">Cloudy catshark</name>
    <name type="synonym">Catulus torazame</name>
    <dbReference type="NCBI Taxonomy" id="75743"/>
    <lineage>
        <taxon>Eukaryota</taxon>
        <taxon>Metazoa</taxon>
        <taxon>Chordata</taxon>
        <taxon>Craniata</taxon>
        <taxon>Vertebrata</taxon>
        <taxon>Chondrichthyes</taxon>
        <taxon>Elasmobranchii</taxon>
        <taxon>Galeomorphii</taxon>
        <taxon>Galeoidea</taxon>
        <taxon>Carcharhiniformes</taxon>
        <taxon>Scyliorhinidae</taxon>
        <taxon>Scyliorhinus</taxon>
    </lineage>
</organism>
<dbReference type="SUPFAM" id="SSF49899">
    <property type="entry name" value="Concanavalin A-like lectins/glucanases"/>
    <property type="match status" value="1"/>
</dbReference>
<dbReference type="OMA" id="IWAVEES"/>
<comment type="subcellular location">
    <subcellularLocation>
        <location evidence="1">Endoplasmic reticulum membrane</location>
        <topology evidence="1">Single-pass type I membrane protein</topology>
    </subcellularLocation>
</comment>
<dbReference type="FunFam" id="2.60.120.200:FF:000011">
    <property type="entry name" value="Probable calnexin"/>
    <property type="match status" value="1"/>
</dbReference>
<evidence type="ECO:0000256" key="8">
    <source>
        <dbReference type="ARBA" id="ARBA00053392"/>
    </source>
</evidence>
<evidence type="ECO:0008006" key="14">
    <source>
        <dbReference type="Google" id="ProtNLM"/>
    </source>
</evidence>
<keyword evidence="6 10" id="KW-0472">Membrane</keyword>
<keyword evidence="7 10" id="KW-0143">Chaperone</keyword>
<evidence type="ECO:0000256" key="4">
    <source>
        <dbReference type="ARBA" id="ARBA00022824"/>
    </source>
</evidence>
<reference evidence="12 13" key="1">
    <citation type="journal article" date="2018" name="Nat. Ecol. Evol.">
        <title>Shark genomes provide insights into elasmobranch evolution and the origin of vertebrates.</title>
        <authorList>
            <person name="Hara Y"/>
            <person name="Yamaguchi K"/>
            <person name="Onimaru K"/>
            <person name="Kadota M"/>
            <person name="Koyanagi M"/>
            <person name="Keeley SD"/>
            <person name="Tatsumi K"/>
            <person name="Tanaka K"/>
            <person name="Motone F"/>
            <person name="Kageyama Y"/>
            <person name="Nozu R"/>
            <person name="Adachi N"/>
            <person name="Nishimura O"/>
            <person name="Nakagawa R"/>
            <person name="Tanegashima C"/>
            <person name="Kiyatake I"/>
            <person name="Matsumoto R"/>
            <person name="Murakumo K"/>
            <person name="Nishida K"/>
            <person name="Terakita A"/>
            <person name="Kuratani S"/>
            <person name="Sato K"/>
            <person name="Hyodo S Kuraku.S."/>
        </authorList>
    </citation>
    <scope>NUCLEOTIDE SEQUENCE [LARGE SCALE GENOMIC DNA]</scope>
</reference>
<feature type="region of interest" description="Disordered" evidence="11">
    <location>
        <begin position="288"/>
        <end position="369"/>
    </location>
</feature>
<keyword evidence="13" id="KW-1185">Reference proteome</keyword>
<comment type="similarity">
    <text evidence="2 10">Belongs to the calreticulin family.</text>
</comment>
<keyword evidence="3 10" id="KW-0812">Transmembrane</keyword>
<dbReference type="PROSITE" id="PS00804">
    <property type="entry name" value="CALRETICULIN_2"/>
    <property type="match status" value="1"/>
</dbReference>
<comment type="function">
    <text evidence="8">Calcium-binding protein that interacts with newly synthesized monoglucosylated glycoproteins in the endoplasmic reticulum. It may act in assisting protein assembly and/or in the retention within the ER of unassembled protein subunits. It seems to play a major role in the quality control apparatus of the ER by the retention of incorrectly folded proteins. Required for embryogenesis and larval development under heat and ER stress conditions. May be important for germ cell development. Involved in neuronal necrotic cell death.</text>
</comment>
<gene>
    <name evidence="12" type="ORF">scyTo_0006493</name>
</gene>
<feature type="compositionally biased region" description="Basic and acidic residues" evidence="11">
    <location>
        <begin position="303"/>
        <end position="338"/>
    </location>
</feature>
<dbReference type="PROSITE" id="PS00803">
    <property type="entry name" value="CALRETICULIN_1"/>
    <property type="match status" value="1"/>
</dbReference>
<dbReference type="OrthoDB" id="1938156at2759"/>
<dbReference type="Proteomes" id="UP000288216">
    <property type="component" value="Unassembled WGS sequence"/>
</dbReference>
<dbReference type="GO" id="GO:0036503">
    <property type="term" value="P:ERAD pathway"/>
    <property type="evidence" value="ECO:0007669"/>
    <property type="project" value="TreeGrafter"/>
</dbReference>
<dbReference type="InterPro" id="IPR009033">
    <property type="entry name" value="Calreticulin/calnexin_P_dom_sf"/>
</dbReference>
<feature type="disulfide bond" evidence="9">
    <location>
        <begin position="189"/>
        <end position="223"/>
    </location>
</feature>
<dbReference type="GO" id="GO:0006457">
    <property type="term" value="P:protein folding"/>
    <property type="evidence" value="ECO:0007669"/>
    <property type="project" value="InterPro"/>
</dbReference>
<dbReference type="Gene3D" id="2.60.120.200">
    <property type="match status" value="1"/>
</dbReference>
<dbReference type="GO" id="GO:0005509">
    <property type="term" value="F:calcium ion binding"/>
    <property type="evidence" value="ECO:0007669"/>
    <property type="project" value="InterPro"/>
</dbReference>
<keyword evidence="9" id="KW-1015">Disulfide bond</keyword>
<feature type="compositionally biased region" description="Acidic residues" evidence="11">
    <location>
        <begin position="352"/>
        <end position="361"/>
    </location>
</feature>
<evidence type="ECO:0000256" key="5">
    <source>
        <dbReference type="ARBA" id="ARBA00022989"/>
    </source>
</evidence>
<dbReference type="InterPro" id="IPR013320">
    <property type="entry name" value="ConA-like_dom_sf"/>
</dbReference>
<evidence type="ECO:0000256" key="6">
    <source>
        <dbReference type="ARBA" id="ARBA00023136"/>
    </source>
</evidence>
<dbReference type="InterPro" id="IPR018124">
    <property type="entry name" value="Calret/calnex_CS"/>
</dbReference>
<dbReference type="STRING" id="75743.A0A401PI91"/>
<feature type="transmembrane region" description="Helical" evidence="10">
    <location>
        <begin position="510"/>
        <end position="531"/>
    </location>
</feature>
<dbReference type="GO" id="GO:0051082">
    <property type="term" value="F:unfolded protein binding"/>
    <property type="evidence" value="ECO:0007669"/>
    <property type="project" value="InterPro"/>
</dbReference>
<dbReference type="FunFam" id="2.10.250.10:FF:000001">
    <property type="entry name" value="Calnexin homolog"/>
    <property type="match status" value="1"/>
</dbReference>
<protein>
    <recommendedName>
        <fullName evidence="14">Calnexin</fullName>
    </recommendedName>
</protein>
<dbReference type="PANTHER" id="PTHR11073">
    <property type="entry name" value="CALRETICULIN AND CALNEXIN"/>
    <property type="match status" value="1"/>
</dbReference>
<dbReference type="AlphaFoldDB" id="A0A401PI91"/>
<dbReference type="InterPro" id="IPR001580">
    <property type="entry name" value="Calret/calnex"/>
</dbReference>
<name>A0A401PI91_SCYTO</name>
<dbReference type="EMBL" id="BFAA01002201">
    <property type="protein sequence ID" value="GCB72846.1"/>
    <property type="molecule type" value="Genomic_DNA"/>
</dbReference>
<dbReference type="Gene3D" id="2.10.250.10">
    <property type="entry name" value="Calreticulin/calnexin, P domain"/>
    <property type="match status" value="1"/>
</dbReference>
<evidence type="ECO:0000256" key="3">
    <source>
        <dbReference type="ARBA" id="ARBA00022692"/>
    </source>
</evidence>
<evidence type="ECO:0000256" key="7">
    <source>
        <dbReference type="ARBA" id="ARBA00023186"/>
    </source>
</evidence>
<dbReference type="GO" id="GO:0005789">
    <property type="term" value="C:endoplasmic reticulum membrane"/>
    <property type="evidence" value="ECO:0007669"/>
    <property type="project" value="UniProtKB-SubCell"/>
</dbReference>
<feature type="region of interest" description="Disordered" evidence="11">
    <location>
        <begin position="560"/>
        <end position="579"/>
    </location>
</feature>
<keyword evidence="5 10" id="KW-1133">Transmembrane helix</keyword>
<dbReference type="PANTHER" id="PTHR11073:SF37">
    <property type="entry name" value="CALNEXIN-LIKE"/>
    <property type="match status" value="1"/>
</dbReference>
<evidence type="ECO:0000313" key="13">
    <source>
        <dbReference type="Proteomes" id="UP000288216"/>
    </source>
</evidence>
<evidence type="ECO:0000313" key="12">
    <source>
        <dbReference type="EMBL" id="GCB72846.1"/>
    </source>
</evidence>